<dbReference type="EMBL" id="WTVM01000116">
    <property type="protein sequence ID" value="NMG04389.1"/>
    <property type="molecule type" value="Genomic_DNA"/>
</dbReference>
<reference evidence="2" key="1">
    <citation type="submission" date="2019-12" db="EMBL/GenBank/DDBJ databases">
        <title>Comparative genomics gives insights into the taxonomy of the Azoarcus-Aromatoleum group and reveals separate origins of nif in the plant-associated Azoarcus and non-plant-associated Aromatoleum sub-groups.</title>
        <authorList>
            <person name="Lafos M."/>
            <person name="Maluk M."/>
            <person name="Batista M."/>
            <person name="Junghare M."/>
            <person name="Carmona M."/>
            <person name="Faoro H."/>
            <person name="Cruz L.M."/>
            <person name="Battistoni F."/>
            <person name="De Souza E."/>
            <person name="Pedrosa F."/>
            <person name="Chen W.-M."/>
            <person name="Poole P.S."/>
            <person name="Dixon R.A."/>
            <person name="James E.K."/>
        </authorList>
    </citation>
    <scope>NUCLEOTIDE SEQUENCE</scope>
    <source>
        <strain evidence="2">NSC3</strain>
    </source>
</reference>
<keyword evidence="3" id="KW-1185">Reference proteome</keyword>
<keyword evidence="1" id="KW-0732">Signal</keyword>
<organism evidence="2 3">
    <name type="scientific">Azoarcus taiwanensis</name>
    <dbReference type="NCBI Taxonomy" id="666964"/>
    <lineage>
        <taxon>Bacteria</taxon>
        <taxon>Pseudomonadati</taxon>
        <taxon>Pseudomonadota</taxon>
        <taxon>Betaproteobacteria</taxon>
        <taxon>Rhodocyclales</taxon>
        <taxon>Zoogloeaceae</taxon>
        <taxon>Azoarcus</taxon>
    </lineage>
</organism>
<dbReference type="RefSeq" id="WP_168989061.1">
    <property type="nucleotide sequence ID" value="NZ_CAWPHM010000018.1"/>
</dbReference>
<dbReference type="Proteomes" id="UP000599523">
    <property type="component" value="Unassembled WGS sequence"/>
</dbReference>
<evidence type="ECO:0000313" key="3">
    <source>
        <dbReference type="Proteomes" id="UP000599523"/>
    </source>
</evidence>
<protein>
    <submittedName>
        <fullName evidence="2">DUF1302 family protein</fullName>
    </submittedName>
</protein>
<comment type="caution">
    <text evidence="2">The sequence shown here is derived from an EMBL/GenBank/DDBJ whole genome shotgun (WGS) entry which is preliminary data.</text>
</comment>
<accession>A0A972J928</accession>
<gene>
    <name evidence="2" type="ORF">GPA21_15635</name>
</gene>
<evidence type="ECO:0000256" key="1">
    <source>
        <dbReference type="SAM" id="SignalP"/>
    </source>
</evidence>
<name>A0A972J928_9RHOO</name>
<sequence>MSFKQGKAASRLPTLGMSAVATAVALAFAGPAPVHAFEFTSASGEVTGSFDTTLSIGALWRMEGREKSLISIANGGTSRDPNSDDGNLNYKKGELVSLAFKATHDLELNYRNYGAFVRASYFYDDAIMGKSELSRRSRHEAGRDAEILDAFVRGRFDLGGRDLNVRAGKQVVSWGESTFILNGINVLNPVNVTRLRTPGSELREGLTPIPMIWASQEITDNVSLEAVWMAQWEKTKIDPVGTFFSTNDFVAVGGSNAYTGFGRRNDANLISAGSGVFPLDPVGQLIAPRSKDRTPGNGGEYGIALRAFFPELNFTEIGLYHVNYHSRTPYVSGYRGGITAPATIEAGCTVFDATWFSIQRTLGATVPAAMTAACNYAAANGGAGTYFVDYPKNIKLFGLSFNTAGPAGIALQGEYSYRKNQPVQLPSAELLLAALGAPNQLTGTGNTGPLPSSFVVPYGTEIKGYRRVKMHQVQLTGTKAWPRVLGADQLVMVGEVGYTRLQLPSDLKFAAAGCHLPQPGSSNSTAFGSNSTNCFATKNSWGYRLLARADYPNAIGGATLSPRIAFSHDVSGRSPTFNEGAKALTLGLGMNYQQRWQADIAYTSFFGGKKIKGVDPVTSPLDGFPAGQSASYASHTNPLKDRDFLSISVSYSF</sequence>
<dbReference type="Pfam" id="PF06980">
    <property type="entry name" value="DUF1302"/>
    <property type="match status" value="1"/>
</dbReference>
<dbReference type="AlphaFoldDB" id="A0A972J928"/>
<proteinExistence type="predicted"/>
<evidence type="ECO:0000313" key="2">
    <source>
        <dbReference type="EMBL" id="NMG04389.1"/>
    </source>
</evidence>
<dbReference type="InterPro" id="IPR010727">
    <property type="entry name" value="DUF1302"/>
</dbReference>
<feature type="chain" id="PRO_5038076117" evidence="1">
    <location>
        <begin position="37"/>
        <end position="653"/>
    </location>
</feature>
<feature type="signal peptide" evidence="1">
    <location>
        <begin position="1"/>
        <end position="36"/>
    </location>
</feature>